<dbReference type="AlphaFoldDB" id="A0A1Q2CLU9"/>
<feature type="transmembrane region" description="Helical" evidence="1">
    <location>
        <begin position="270"/>
        <end position="301"/>
    </location>
</feature>
<keyword evidence="1" id="KW-0472">Membrane</keyword>
<accession>A0A1Q2CLU9</accession>
<dbReference type="Proteomes" id="UP000188145">
    <property type="component" value="Chromosome"/>
</dbReference>
<feature type="transmembrane region" description="Helical" evidence="1">
    <location>
        <begin position="180"/>
        <end position="202"/>
    </location>
</feature>
<protein>
    <submittedName>
        <fullName evidence="2">Uncharacterized protein</fullName>
    </submittedName>
</protein>
<name>A0A1Q2CLU9_9ACTN</name>
<organism evidence="2 3">
    <name type="scientific">Tessaracoccus aquimaris</name>
    <dbReference type="NCBI Taxonomy" id="1332264"/>
    <lineage>
        <taxon>Bacteria</taxon>
        <taxon>Bacillati</taxon>
        <taxon>Actinomycetota</taxon>
        <taxon>Actinomycetes</taxon>
        <taxon>Propionibacteriales</taxon>
        <taxon>Propionibacteriaceae</taxon>
        <taxon>Tessaracoccus</taxon>
    </lineage>
</organism>
<dbReference type="STRING" id="1332264.BW730_05375"/>
<reference evidence="3" key="1">
    <citation type="submission" date="2017-02" db="EMBL/GenBank/DDBJ databases">
        <title>Tessaracoccus aquaemaris sp. nov., isolated from the intestine of a Korean rockfish, Sebastes schlegelii, in a marine aquaculture pond.</title>
        <authorList>
            <person name="Tak E.J."/>
            <person name="Bae J.-W."/>
        </authorList>
    </citation>
    <scope>NUCLEOTIDE SEQUENCE [LARGE SCALE GENOMIC DNA]</scope>
    <source>
        <strain evidence="3">NSG39</strain>
    </source>
</reference>
<feature type="transmembrane region" description="Helical" evidence="1">
    <location>
        <begin position="39"/>
        <end position="60"/>
    </location>
</feature>
<feature type="transmembrane region" description="Helical" evidence="1">
    <location>
        <begin position="80"/>
        <end position="100"/>
    </location>
</feature>
<gene>
    <name evidence="2" type="ORF">BW730_05375</name>
</gene>
<evidence type="ECO:0000256" key="1">
    <source>
        <dbReference type="SAM" id="Phobius"/>
    </source>
</evidence>
<keyword evidence="3" id="KW-1185">Reference proteome</keyword>
<evidence type="ECO:0000313" key="3">
    <source>
        <dbReference type="Proteomes" id="UP000188145"/>
    </source>
</evidence>
<evidence type="ECO:0000313" key="2">
    <source>
        <dbReference type="EMBL" id="AQP47030.1"/>
    </source>
</evidence>
<keyword evidence="1" id="KW-1133">Transmembrane helix</keyword>
<dbReference type="EMBL" id="CP019606">
    <property type="protein sequence ID" value="AQP47030.1"/>
    <property type="molecule type" value="Genomic_DNA"/>
</dbReference>
<feature type="transmembrane region" description="Helical" evidence="1">
    <location>
        <begin position="332"/>
        <end position="352"/>
    </location>
</feature>
<dbReference type="RefSeq" id="WP_077685351.1">
    <property type="nucleotide sequence ID" value="NZ_CP019606.1"/>
</dbReference>
<proteinExistence type="predicted"/>
<feature type="transmembrane region" description="Helical" evidence="1">
    <location>
        <begin position="214"/>
        <end position="233"/>
    </location>
</feature>
<sequence length="400" mass="44036">MARGTDTQLLEQEQWLRANGLPLVVPPARRLRGLIPRTVPLLVTFAFLAIGLVMVDAAVADEGSVELLDVLRRPAQRTTLIVAGIVFLLAIPLGMGYAWLQRRMTPLLRLIVGVVIIVFWLGGLSLIAALTHATGGLHIDIVSRLLLLLLAALIGFYGLGNMLRWAGKRGAKELTVTVPAVARILPLLLLTVLLVFFTNELWQLAGTMTQPRMTLLAAFLILMIVLIVLPATFDMIDDEKDDDTEEPLLEATPFSGLQARRSKLSSGERFNLIAVSMTVQFVQITMFVAVTFAVFAVFGAISLTDELIATWTGEAARDLVILGVRMPMEAHMFRVCMILALFSGISFAASTLQDSMYRTLFLDRVAEDVHRNLAARHRYRATLVAHGTAPQRWLSLADDD</sequence>
<keyword evidence="1" id="KW-0812">Transmembrane</keyword>
<feature type="transmembrane region" description="Helical" evidence="1">
    <location>
        <begin position="107"/>
        <end position="129"/>
    </location>
</feature>
<dbReference type="KEGG" id="tes:BW730_05375"/>
<dbReference type="OrthoDB" id="5242179at2"/>
<feature type="transmembrane region" description="Helical" evidence="1">
    <location>
        <begin position="141"/>
        <end position="159"/>
    </location>
</feature>